<accession>A0A1F6PCG4</accession>
<evidence type="ECO:0000313" key="1">
    <source>
        <dbReference type="EMBL" id="OGH93867.1"/>
    </source>
</evidence>
<proteinExistence type="predicted"/>
<protein>
    <submittedName>
        <fullName evidence="1">Uncharacterized protein</fullName>
    </submittedName>
</protein>
<reference evidence="1 2" key="1">
    <citation type="journal article" date="2016" name="Nat. Commun.">
        <title>Thousands of microbial genomes shed light on interconnected biogeochemical processes in an aquifer system.</title>
        <authorList>
            <person name="Anantharaman K."/>
            <person name="Brown C.T."/>
            <person name="Hug L.A."/>
            <person name="Sharon I."/>
            <person name="Castelle C.J."/>
            <person name="Probst A.J."/>
            <person name="Thomas B.C."/>
            <person name="Singh A."/>
            <person name="Wilkins M.J."/>
            <person name="Karaoz U."/>
            <person name="Brodie E.L."/>
            <person name="Williams K.H."/>
            <person name="Hubbard S.S."/>
            <person name="Banfield J.F."/>
        </authorList>
    </citation>
    <scope>NUCLEOTIDE SEQUENCE [LARGE SCALE GENOMIC DNA]</scope>
</reference>
<name>A0A1F6PCG4_9BACT</name>
<evidence type="ECO:0000313" key="2">
    <source>
        <dbReference type="Proteomes" id="UP000178254"/>
    </source>
</evidence>
<organism evidence="1 2">
    <name type="scientific">Candidatus Magasanikbacteria bacterium RIFOXYD2_FULL_41_14</name>
    <dbReference type="NCBI Taxonomy" id="1798709"/>
    <lineage>
        <taxon>Bacteria</taxon>
        <taxon>Candidatus Magasanikiibacteriota</taxon>
    </lineage>
</organism>
<comment type="caution">
    <text evidence="1">The sequence shown here is derived from an EMBL/GenBank/DDBJ whole genome shotgun (WGS) entry which is preliminary data.</text>
</comment>
<gene>
    <name evidence="1" type="ORF">A2538_03325</name>
</gene>
<dbReference type="Proteomes" id="UP000178254">
    <property type="component" value="Unassembled WGS sequence"/>
</dbReference>
<sequence length="81" mass="9175">MICQFGGLASGNLTIGQLIFFKNGSYFVVKPYDVKTIRVFEKNFHGRRCASPTKFLPKIRIVLIWYDPRGSNPSLTAVRPP</sequence>
<dbReference type="EMBL" id="MFRE01000019">
    <property type="protein sequence ID" value="OGH93867.1"/>
    <property type="molecule type" value="Genomic_DNA"/>
</dbReference>
<dbReference type="AlphaFoldDB" id="A0A1F6PCG4"/>